<dbReference type="PANTHER" id="PTHR47089">
    <property type="entry name" value="ABC TRANSPORTER, PERMEASE PROTEIN"/>
    <property type="match status" value="1"/>
</dbReference>
<organism evidence="7 8">
    <name type="scientific">Sediminispirochaeta smaragdinae (strain DSM 11293 / JCM 15392 / SEBR 4228)</name>
    <name type="common">Spirochaeta smaragdinae</name>
    <dbReference type="NCBI Taxonomy" id="573413"/>
    <lineage>
        <taxon>Bacteria</taxon>
        <taxon>Pseudomonadati</taxon>
        <taxon>Spirochaetota</taxon>
        <taxon>Spirochaetia</taxon>
        <taxon>Spirochaetales</taxon>
        <taxon>Spirochaetaceae</taxon>
        <taxon>Sediminispirochaeta</taxon>
    </lineage>
</organism>
<dbReference type="KEGG" id="ssm:Spirs_2767"/>
<feature type="transmembrane region" description="Helical" evidence="6">
    <location>
        <begin position="93"/>
        <end position="111"/>
    </location>
</feature>
<dbReference type="AlphaFoldDB" id="E1R8W4"/>
<feature type="transmembrane region" description="Helical" evidence="6">
    <location>
        <begin position="15"/>
        <end position="38"/>
    </location>
</feature>
<dbReference type="Pfam" id="PF02653">
    <property type="entry name" value="BPD_transp_2"/>
    <property type="match status" value="1"/>
</dbReference>
<evidence type="ECO:0000256" key="4">
    <source>
        <dbReference type="ARBA" id="ARBA00022989"/>
    </source>
</evidence>
<dbReference type="HOGENOM" id="CLU_040769_0_0_12"/>
<dbReference type="Proteomes" id="UP000002318">
    <property type="component" value="Chromosome"/>
</dbReference>
<feature type="transmembrane region" description="Helical" evidence="6">
    <location>
        <begin position="64"/>
        <end position="81"/>
    </location>
</feature>
<dbReference type="CDD" id="cd06580">
    <property type="entry name" value="TM_PBP1_transp_TpRbsC_like"/>
    <property type="match status" value="1"/>
</dbReference>
<comment type="subcellular location">
    <subcellularLocation>
        <location evidence="1">Cell membrane</location>
        <topology evidence="1">Multi-pass membrane protein</topology>
    </subcellularLocation>
</comment>
<keyword evidence="3 6" id="KW-0812">Transmembrane</keyword>
<dbReference type="PANTHER" id="PTHR47089:SF1">
    <property type="entry name" value="GUANOSINE ABC TRANSPORTER PERMEASE PROTEIN NUPP"/>
    <property type="match status" value="1"/>
</dbReference>
<dbReference type="EMBL" id="CP002116">
    <property type="protein sequence ID" value="ADK81871.1"/>
    <property type="molecule type" value="Genomic_DNA"/>
</dbReference>
<name>E1R8W4_SEDSS</name>
<dbReference type="eggNOG" id="COG4603">
    <property type="taxonomic scope" value="Bacteria"/>
</dbReference>
<keyword evidence="8" id="KW-1185">Reference proteome</keyword>
<keyword evidence="2" id="KW-1003">Cell membrane</keyword>
<reference evidence="7 8" key="1">
    <citation type="journal article" date="2010" name="Stand. Genomic Sci.">
        <title>Complete genome sequence of Spirochaeta smaragdinae type strain (SEBR 4228).</title>
        <authorList>
            <person name="Mavromatis K."/>
            <person name="Yasawong M."/>
            <person name="Chertkov O."/>
            <person name="Lapidus A."/>
            <person name="Lucas S."/>
            <person name="Nolan M."/>
            <person name="Del Rio T.G."/>
            <person name="Tice H."/>
            <person name="Cheng J.F."/>
            <person name="Pitluck S."/>
            <person name="Liolios K."/>
            <person name="Ivanova N."/>
            <person name="Tapia R."/>
            <person name="Han C."/>
            <person name="Bruce D."/>
            <person name="Goodwin L."/>
            <person name="Pati A."/>
            <person name="Chen A."/>
            <person name="Palaniappan K."/>
            <person name="Land M."/>
            <person name="Hauser L."/>
            <person name="Chang Y.J."/>
            <person name="Jeffries C.D."/>
            <person name="Detter J.C."/>
            <person name="Rohde M."/>
            <person name="Brambilla E."/>
            <person name="Spring S."/>
            <person name="Goker M."/>
            <person name="Sikorski J."/>
            <person name="Woyke T."/>
            <person name="Bristow J."/>
            <person name="Eisen J.A."/>
            <person name="Markowitz V."/>
            <person name="Hugenholtz P."/>
            <person name="Klenk H.P."/>
            <person name="Kyrpides N.C."/>
        </authorList>
    </citation>
    <scope>NUCLEOTIDE SEQUENCE [LARGE SCALE GENOMIC DNA]</scope>
    <source>
        <strain evidence="8">DSM 11293 / JCM 15392 / SEBR 4228</strain>
    </source>
</reference>
<feature type="transmembrane region" description="Helical" evidence="6">
    <location>
        <begin position="199"/>
        <end position="215"/>
    </location>
</feature>
<proteinExistence type="predicted"/>
<accession>E1R8W4</accession>
<dbReference type="GO" id="GO:0022857">
    <property type="term" value="F:transmembrane transporter activity"/>
    <property type="evidence" value="ECO:0007669"/>
    <property type="project" value="InterPro"/>
</dbReference>
<dbReference type="InterPro" id="IPR001851">
    <property type="entry name" value="ABC_transp_permease"/>
</dbReference>
<evidence type="ECO:0000313" key="7">
    <source>
        <dbReference type="EMBL" id="ADK81871.1"/>
    </source>
</evidence>
<evidence type="ECO:0000256" key="1">
    <source>
        <dbReference type="ARBA" id="ARBA00004651"/>
    </source>
</evidence>
<feature type="transmembrane region" description="Helical" evidence="6">
    <location>
        <begin position="236"/>
        <end position="259"/>
    </location>
</feature>
<keyword evidence="5 6" id="KW-0472">Membrane</keyword>
<evidence type="ECO:0000313" key="8">
    <source>
        <dbReference type="Proteomes" id="UP000002318"/>
    </source>
</evidence>
<keyword evidence="4 6" id="KW-1133">Transmembrane helix</keyword>
<dbReference type="OrthoDB" id="350196at2"/>
<evidence type="ECO:0000256" key="2">
    <source>
        <dbReference type="ARBA" id="ARBA00022475"/>
    </source>
</evidence>
<feature type="transmembrane region" description="Helical" evidence="6">
    <location>
        <begin position="320"/>
        <end position="342"/>
    </location>
</feature>
<sequence length="357" mass="38610">MRVVFEKRKFMSRRALILVPVVSFIISLFLTGILLIIFRTNPLKTYAGMFAGAFGSWSNFTETLVKAIPLMLTGLGVSIAFRLRFWNIGAEGQLTFGGVAAAWVALFWSSWLPAPLLLPVAIIVGALAGALWAGIPAGLKVGLGVDETLTTLMLNYVAILFSEGLYYGPWRDPKGFGFPGTRMFPEAAWLPRFSGRAHAGLWFAIIIGLLLWVVMNRTRWGFELKMIGKNQKAARCLGVGIGRNILLALLLSGALSGLAGACEVTAISHRLQQGLSIGYGYTAIIVAWLSQLNPIASLFVGLLMAALLVGGDQVQMTMGLPSAMGLVLQGMILFPMLAGSLFTEYRLKVIKPEKEGV</sequence>
<evidence type="ECO:0000256" key="5">
    <source>
        <dbReference type="ARBA" id="ARBA00023136"/>
    </source>
</evidence>
<dbReference type="STRING" id="573413.Spirs_2767"/>
<feature type="transmembrane region" description="Helical" evidence="6">
    <location>
        <begin position="117"/>
        <end position="137"/>
    </location>
</feature>
<evidence type="ECO:0000256" key="6">
    <source>
        <dbReference type="SAM" id="Phobius"/>
    </source>
</evidence>
<dbReference type="RefSeq" id="WP_013255332.1">
    <property type="nucleotide sequence ID" value="NC_014364.1"/>
</dbReference>
<gene>
    <name evidence="7" type="ordered locus">Spirs_2767</name>
</gene>
<feature type="transmembrane region" description="Helical" evidence="6">
    <location>
        <begin position="279"/>
        <end position="308"/>
    </location>
</feature>
<feature type="transmembrane region" description="Helical" evidence="6">
    <location>
        <begin position="149"/>
        <end position="168"/>
    </location>
</feature>
<protein>
    <submittedName>
        <fullName evidence="7">Inner-membrane translocator</fullName>
    </submittedName>
</protein>
<evidence type="ECO:0000256" key="3">
    <source>
        <dbReference type="ARBA" id="ARBA00022692"/>
    </source>
</evidence>
<dbReference type="GO" id="GO:0005886">
    <property type="term" value="C:plasma membrane"/>
    <property type="evidence" value="ECO:0007669"/>
    <property type="project" value="UniProtKB-SubCell"/>
</dbReference>